<feature type="compositionally biased region" description="Basic and acidic residues" evidence="6">
    <location>
        <begin position="149"/>
        <end position="197"/>
    </location>
</feature>
<keyword evidence="10" id="KW-1185">Reference proteome</keyword>
<evidence type="ECO:0008006" key="11">
    <source>
        <dbReference type="Google" id="ProtNLM"/>
    </source>
</evidence>
<dbReference type="InterPro" id="IPR035892">
    <property type="entry name" value="C2_domain_sf"/>
</dbReference>
<dbReference type="CDD" id="cd21669">
    <property type="entry name" value="SMP_SF"/>
    <property type="match status" value="1"/>
</dbReference>
<feature type="region of interest" description="Disordered" evidence="6">
    <location>
        <begin position="108"/>
        <end position="197"/>
    </location>
</feature>
<dbReference type="InterPro" id="IPR000008">
    <property type="entry name" value="C2_dom"/>
</dbReference>
<evidence type="ECO:0000256" key="4">
    <source>
        <dbReference type="ARBA" id="ARBA00023121"/>
    </source>
</evidence>
<evidence type="ECO:0000256" key="3">
    <source>
        <dbReference type="ARBA" id="ARBA00023055"/>
    </source>
</evidence>
<dbReference type="PROSITE" id="PS50004">
    <property type="entry name" value="C2"/>
    <property type="match status" value="1"/>
</dbReference>
<dbReference type="GO" id="GO:0006869">
    <property type="term" value="P:lipid transport"/>
    <property type="evidence" value="ECO:0007669"/>
    <property type="project" value="UniProtKB-KW"/>
</dbReference>
<dbReference type="PANTHER" id="PTHR47261">
    <property type="entry name" value="CALCIUM-DEPENDENT LIPID-BINDING (CALB DOMAIN) FAMILY PROTEIN"/>
    <property type="match status" value="1"/>
</dbReference>
<evidence type="ECO:0000256" key="1">
    <source>
        <dbReference type="ARBA" id="ARBA00004370"/>
    </source>
</evidence>
<feature type="domain" description="SMP-LTD" evidence="8">
    <location>
        <begin position="340"/>
        <end position="527"/>
    </location>
</feature>
<dbReference type="AlphaFoldDB" id="A0ABD3HNY8"/>
<keyword evidence="3" id="KW-0445">Lipid transport</keyword>
<dbReference type="PANTHER" id="PTHR47261:SF2">
    <property type="entry name" value="CALCIUM-DEPENDENT LIPID-BINDING (CALB DOMAIN) FAMILY PROTEIN"/>
    <property type="match status" value="1"/>
</dbReference>
<feature type="domain" description="C2" evidence="7">
    <location>
        <begin position="535"/>
        <end position="656"/>
    </location>
</feature>
<keyword evidence="2" id="KW-0813">Transport</keyword>
<evidence type="ECO:0000256" key="2">
    <source>
        <dbReference type="ARBA" id="ARBA00022448"/>
    </source>
</evidence>
<dbReference type="Gene3D" id="2.60.40.150">
    <property type="entry name" value="C2 domain"/>
    <property type="match status" value="1"/>
</dbReference>
<keyword evidence="4" id="KW-0446">Lipid-binding</keyword>
<proteinExistence type="predicted"/>
<comment type="caution">
    <text evidence="9">The sequence shown here is derived from an EMBL/GenBank/DDBJ whole genome shotgun (WGS) entry which is preliminary data.</text>
</comment>
<dbReference type="InterPro" id="IPR031468">
    <property type="entry name" value="SMP_LBD"/>
</dbReference>
<feature type="compositionally biased region" description="Polar residues" evidence="6">
    <location>
        <begin position="782"/>
        <end position="797"/>
    </location>
</feature>
<dbReference type="Pfam" id="PF00168">
    <property type="entry name" value="C2"/>
    <property type="match status" value="1"/>
</dbReference>
<comment type="subcellular location">
    <subcellularLocation>
        <location evidence="1">Membrane</location>
    </subcellularLocation>
</comment>
<evidence type="ECO:0000256" key="6">
    <source>
        <dbReference type="SAM" id="MobiDB-lite"/>
    </source>
</evidence>
<evidence type="ECO:0000256" key="5">
    <source>
        <dbReference type="ARBA" id="ARBA00023136"/>
    </source>
</evidence>
<dbReference type="Pfam" id="PF25669">
    <property type="entry name" value="SMP_MUG190-like"/>
    <property type="match status" value="1"/>
</dbReference>
<dbReference type="SUPFAM" id="SSF49562">
    <property type="entry name" value="C2 domain (Calcium/lipid-binding domain, CaLB)"/>
    <property type="match status" value="1"/>
</dbReference>
<reference evidence="9 10" key="1">
    <citation type="submission" date="2024-09" db="EMBL/GenBank/DDBJ databases">
        <title>Chromosome-scale assembly of Riccia sorocarpa.</title>
        <authorList>
            <person name="Paukszto L."/>
        </authorList>
    </citation>
    <scope>NUCLEOTIDE SEQUENCE [LARGE SCALE GENOMIC DNA]</scope>
    <source>
        <strain evidence="9">LP-2024</strain>
        <tissue evidence="9">Aerial parts of the thallus</tissue>
    </source>
</reference>
<dbReference type="EMBL" id="JBJQOH010000003">
    <property type="protein sequence ID" value="KAL3693287.1"/>
    <property type="molecule type" value="Genomic_DNA"/>
</dbReference>
<feature type="compositionally biased region" description="Low complexity" evidence="6">
    <location>
        <begin position="111"/>
        <end position="125"/>
    </location>
</feature>
<keyword evidence="5" id="KW-0472">Membrane</keyword>
<evidence type="ECO:0000313" key="9">
    <source>
        <dbReference type="EMBL" id="KAL3693287.1"/>
    </source>
</evidence>
<dbReference type="GO" id="GO:0016020">
    <property type="term" value="C:membrane"/>
    <property type="evidence" value="ECO:0007669"/>
    <property type="project" value="UniProtKB-SubCell"/>
</dbReference>
<evidence type="ECO:0000259" key="7">
    <source>
        <dbReference type="PROSITE" id="PS50004"/>
    </source>
</evidence>
<name>A0ABD3HNY8_9MARC</name>
<sequence length="872" mass="97230">MADMEHVLATTRPLVERFRTRGTVVGIVELLNANLSVTCLQASDDSSSVVLSSLSSRAGSTLGSPLFLGQSIKRSCVCPSELKQLYESVTRNNILRGLNAVARAFEDRQSSFKQQNKDSSSNSKTSRWETVRTHLYPKGPWRPGQSGPRHVDDSARTAKDSEGYFNDDGKGFPEREISRVPPEVRVRNQGRNERESQRFLDRGEDMIRNVRRQAIYLRDRLRALDLKKLSKVDLKKRLKEVDLRKLKDVDLEKLLTTTIDAARSTPLPPLTGSLVAKFGGFVMLALIVDMLIWRTTKGPGMNNVRTGSLSADAVTGSDEDSVRSRAPSALSMLLGRDLRRKESVEWLNMIIDKLWNLYRRGLEDWLVSVLQPNIDNLEKPDYVSKVQVKQFFLGDEPMSVRTVERRTSRRSDDLQYHVGVRYTGGARLLLLITIKLGIIPLTIPVGVRGLDVDAEIWVKFRMIPTEPWVGQATWAFVTRPKIKLALAPFRLVNLMSIPFLSIFLAKLLTEDLPQQFVRPNKNVVDFLQGRAVGPVTNDFKDSLLSDQSNFFTGELSVTLIESRKLSYIPYLKTDPYVIFVLGTQVIRSKRNSQTSVIGPPGGPVWNQDFKLLVVDQKTQHLSLTVHDTIGFTSYPVGSAEIDLRTLQDTVPVDRKLVLKSGWGPFPKRFAGELLLRLTYKAYIDEDGQEIPLEPVDGAYSNGHHEIVGNAVEQVKEVASILKEEVSKVAEQFQENDLAKEMVSSLSAVIDSGEAEPAVLVLQKKAAGAKPREEAAKVPTVHSPKSTKQGPLLHTTSVVEKKTMKDRGSSSSTGQPRKIEGKQVITQNQDGGRVVTDEINNEETPPVLIWLAALTGLVLLVALDMNLSNVFNP</sequence>
<evidence type="ECO:0000259" key="8">
    <source>
        <dbReference type="PROSITE" id="PS51847"/>
    </source>
</evidence>
<accession>A0ABD3HNY8</accession>
<dbReference type="GO" id="GO:0008289">
    <property type="term" value="F:lipid binding"/>
    <property type="evidence" value="ECO:0007669"/>
    <property type="project" value="UniProtKB-KW"/>
</dbReference>
<dbReference type="CDD" id="cd00030">
    <property type="entry name" value="C2"/>
    <property type="match status" value="1"/>
</dbReference>
<evidence type="ECO:0000313" key="10">
    <source>
        <dbReference type="Proteomes" id="UP001633002"/>
    </source>
</evidence>
<feature type="compositionally biased region" description="Basic and acidic residues" evidence="6">
    <location>
        <begin position="798"/>
        <end position="807"/>
    </location>
</feature>
<gene>
    <name evidence="9" type="ORF">R1sor_006938</name>
</gene>
<dbReference type="PROSITE" id="PS51847">
    <property type="entry name" value="SMP"/>
    <property type="match status" value="1"/>
</dbReference>
<dbReference type="SMART" id="SM00239">
    <property type="entry name" value="C2"/>
    <property type="match status" value="1"/>
</dbReference>
<organism evidence="9 10">
    <name type="scientific">Riccia sorocarpa</name>
    <dbReference type="NCBI Taxonomy" id="122646"/>
    <lineage>
        <taxon>Eukaryota</taxon>
        <taxon>Viridiplantae</taxon>
        <taxon>Streptophyta</taxon>
        <taxon>Embryophyta</taxon>
        <taxon>Marchantiophyta</taxon>
        <taxon>Marchantiopsida</taxon>
        <taxon>Marchantiidae</taxon>
        <taxon>Marchantiales</taxon>
        <taxon>Ricciaceae</taxon>
        <taxon>Riccia</taxon>
    </lineage>
</organism>
<feature type="region of interest" description="Disordered" evidence="6">
    <location>
        <begin position="770"/>
        <end position="826"/>
    </location>
</feature>
<dbReference type="Proteomes" id="UP001633002">
    <property type="component" value="Unassembled WGS sequence"/>
</dbReference>
<protein>
    <recommendedName>
        <fullName evidence="11">C2 domain-containing protein</fullName>
    </recommendedName>
</protein>